<organism evidence="1 2">
    <name type="scientific">Actimicrobium antarcticum</name>
    <dbReference type="NCBI Taxonomy" id="1051899"/>
    <lineage>
        <taxon>Bacteria</taxon>
        <taxon>Pseudomonadati</taxon>
        <taxon>Pseudomonadota</taxon>
        <taxon>Betaproteobacteria</taxon>
        <taxon>Burkholderiales</taxon>
        <taxon>Oxalobacteraceae</taxon>
        <taxon>Actimicrobium</taxon>
    </lineage>
</organism>
<evidence type="ECO:0008006" key="3">
    <source>
        <dbReference type="Google" id="ProtNLM"/>
    </source>
</evidence>
<dbReference type="EMBL" id="BAAAZE010000006">
    <property type="protein sequence ID" value="GAA4017895.1"/>
    <property type="molecule type" value="Genomic_DNA"/>
</dbReference>
<dbReference type="Proteomes" id="UP001501353">
    <property type="component" value="Unassembled WGS sequence"/>
</dbReference>
<dbReference type="RefSeq" id="WP_344762359.1">
    <property type="nucleotide sequence ID" value="NZ_BAAAZE010000006.1"/>
</dbReference>
<reference evidence="2" key="1">
    <citation type="journal article" date="2019" name="Int. J. Syst. Evol. Microbiol.">
        <title>The Global Catalogue of Microorganisms (GCM) 10K type strain sequencing project: providing services to taxonomists for standard genome sequencing and annotation.</title>
        <authorList>
            <consortium name="The Broad Institute Genomics Platform"/>
            <consortium name="The Broad Institute Genome Sequencing Center for Infectious Disease"/>
            <person name="Wu L."/>
            <person name="Ma J."/>
        </authorList>
    </citation>
    <scope>NUCLEOTIDE SEQUENCE [LARGE SCALE GENOMIC DNA]</scope>
    <source>
        <strain evidence="2">JCM 16673</strain>
    </source>
</reference>
<sequence length="268" mass="29580">MSRPAFSLTDDQARALLQQMAPILEQHPIGNRNHRPFVRDFIHAVHAATGRTCSPVIYRRLPDTYAPGRTPSTNTLDQEKKAFLAELAQETRVDRELAAGSTGPDLAEVVQRAVQTALAQHAPAAASTRRSASNQVVLAQRDFLQARLAQSEQDLLTTWALASRLAADLQSAILSRDAMQAHVAAAEAETARHVQQAAQLVVEVGDQLRYAMRAIDEVRGETRTWKEHSTALERKLAELTKLLDVFRQAAYARDAAIAQLPRNDEDIP</sequence>
<gene>
    <name evidence="1" type="ORF">GCM10022212_12020</name>
</gene>
<accession>A0ABP7SXW6</accession>
<protein>
    <recommendedName>
        <fullName evidence="3">KfrA N-terminal DNA-binding domain-containing protein</fullName>
    </recommendedName>
</protein>
<evidence type="ECO:0000313" key="2">
    <source>
        <dbReference type="Proteomes" id="UP001501353"/>
    </source>
</evidence>
<keyword evidence="2" id="KW-1185">Reference proteome</keyword>
<name>A0ABP7SXW6_9BURK</name>
<proteinExistence type="predicted"/>
<evidence type="ECO:0000313" key="1">
    <source>
        <dbReference type="EMBL" id="GAA4017895.1"/>
    </source>
</evidence>
<comment type="caution">
    <text evidence="1">The sequence shown here is derived from an EMBL/GenBank/DDBJ whole genome shotgun (WGS) entry which is preliminary data.</text>
</comment>